<proteinExistence type="predicted"/>
<sequence>MIAHSSWTDRNPAMERLLAATLARDYHPIAQLPHRVYTGGHDRLVIWRRDPEAHARSHMGLGNYQTLASIPRAHG</sequence>
<dbReference type="RefSeq" id="WP_130157175.1">
    <property type="nucleotide sequence ID" value="NZ_SGIS01000013.1"/>
</dbReference>
<evidence type="ECO:0000313" key="2">
    <source>
        <dbReference type="Proteomes" id="UP000292085"/>
    </source>
</evidence>
<protein>
    <submittedName>
        <fullName evidence="1">Uncharacterized protein</fullName>
    </submittedName>
</protein>
<comment type="caution">
    <text evidence="1">The sequence shown here is derived from an EMBL/GenBank/DDBJ whole genome shotgun (WGS) entry which is preliminary data.</text>
</comment>
<dbReference type="Proteomes" id="UP000292085">
    <property type="component" value="Unassembled WGS sequence"/>
</dbReference>
<organism evidence="1 2">
    <name type="scientific">Sphingomonas populi</name>
    <dbReference type="NCBI Taxonomy" id="2484750"/>
    <lineage>
        <taxon>Bacteria</taxon>
        <taxon>Pseudomonadati</taxon>
        <taxon>Pseudomonadota</taxon>
        <taxon>Alphaproteobacteria</taxon>
        <taxon>Sphingomonadales</taxon>
        <taxon>Sphingomonadaceae</taxon>
        <taxon>Sphingomonas</taxon>
    </lineage>
</organism>
<dbReference type="AlphaFoldDB" id="A0A4Q6Y5X2"/>
<keyword evidence="2" id="KW-1185">Reference proteome</keyword>
<evidence type="ECO:0000313" key="1">
    <source>
        <dbReference type="EMBL" id="RZF64596.1"/>
    </source>
</evidence>
<name>A0A4Q6Y5X2_9SPHN</name>
<dbReference type="EMBL" id="SGIS01000013">
    <property type="protein sequence ID" value="RZF64596.1"/>
    <property type="molecule type" value="Genomic_DNA"/>
</dbReference>
<accession>A0A4Q6Y5X2</accession>
<gene>
    <name evidence="1" type="ORF">EWE75_10550</name>
</gene>
<reference evidence="1 2" key="1">
    <citation type="submission" date="2019-02" db="EMBL/GenBank/DDBJ databases">
        <authorList>
            <person name="Li Y."/>
        </authorList>
    </citation>
    <scope>NUCLEOTIDE SEQUENCE [LARGE SCALE GENOMIC DNA]</scope>
    <source>
        <strain evidence="1 2">3-7</strain>
    </source>
</reference>